<accession>A0A1H4GXS8</accession>
<evidence type="ECO:0000313" key="5">
    <source>
        <dbReference type="Proteomes" id="UP000435059"/>
    </source>
</evidence>
<feature type="domain" description="Glycosyl transferase family 28 C-terminal" evidence="1">
    <location>
        <begin position="12"/>
        <end position="143"/>
    </location>
</feature>
<sequence length="156" mass="18121">MIFASLGTMNIAFNRMAKAVDEWAAITKEEVIVQTGYTDYPYKHAKAFKFCTKEQMKGYISRADILILQGGWGAISEAMELRKRIVVIPRYDKVEHIHDQFQLIRKLDTLGCVLGVFDERELAAKMEQAKTFEFKQIEKGNAQKLIEKKLQEWFPR</sequence>
<reference evidence="2 5" key="2">
    <citation type="journal article" date="2019" name="Nat. Med.">
        <title>A library of human gut bacterial isolates paired with longitudinal multiomics data enables mechanistic microbiome research.</title>
        <authorList>
            <person name="Poyet M."/>
            <person name="Groussin M."/>
            <person name="Gibbons S.M."/>
            <person name="Avila-Pacheco J."/>
            <person name="Jiang X."/>
            <person name="Kearney S.M."/>
            <person name="Perrotta A.R."/>
            <person name="Berdy B."/>
            <person name="Zhao S."/>
            <person name="Lieberman T.D."/>
            <person name="Swanson P.K."/>
            <person name="Smith M."/>
            <person name="Roesemann S."/>
            <person name="Alexander J.E."/>
            <person name="Rich S.A."/>
            <person name="Livny J."/>
            <person name="Vlamakis H."/>
            <person name="Clish C."/>
            <person name="Bullock K."/>
            <person name="Deik A."/>
            <person name="Scott J."/>
            <person name="Pierce K.A."/>
            <person name="Xavier R.J."/>
            <person name="Alm E.J."/>
        </authorList>
    </citation>
    <scope>NUCLEOTIDE SEQUENCE [LARGE SCALE GENOMIC DNA]</scope>
    <source>
        <strain evidence="2 5">BIOML-A74</strain>
    </source>
</reference>
<dbReference type="Gene3D" id="3.40.50.2000">
    <property type="entry name" value="Glycogen Phosphorylase B"/>
    <property type="match status" value="1"/>
</dbReference>
<evidence type="ECO:0000313" key="3">
    <source>
        <dbReference type="EMBL" id="SEB14131.1"/>
    </source>
</evidence>
<proteinExistence type="predicted"/>
<evidence type="ECO:0000313" key="2">
    <source>
        <dbReference type="EMBL" id="KAB6080788.1"/>
    </source>
</evidence>
<dbReference type="SUPFAM" id="SSF53756">
    <property type="entry name" value="UDP-Glycosyltransferase/glycogen phosphorylase"/>
    <property type="match status" value="1"/>
</dbReference>
<dbReference type="AlphaFoldDB" id="A0A1H4GXS8"/>
<evidence type="ECO:0000259" key="1">
    <source>
        <dbReference type="Pfam" id="PF04101"/>
    </source>
</evidence>
<organism evidence="3 4">
    <name type="scientific">Bacteroides xylanisolvens</name>
    <dbReference type="NCBI Taxonomy" id="371601"/>
    <lineage>
        <taxon>Bacteria</taxon>
        <taxon>Pseudomonadati</taxon>
        <taxon>Bacteroidota</taxon>
        <taxon>Bacteroidia</taxon>
        <taxon>Bacteroidales</taxon>
        <taxon>Bacteroidaceae</taxon>
        <taxon>Bacteroides</taxon>
    </lineage>
</organism>
<reference evidence="3 4" key="1">
    <citation type="submission" date="2016-10" db="EMBL/GenBank/DDBJ databases">
        <authorList>
            <person name="de Groot N.N."/>
        </authorList>
    </citation>
    <scope>NUCLEOTIDE SEQUENCE [LARGE SCALE GENOMIC DNA]</scope>
    <source>
        <strain evidence="3 4">NLAE-zl-G339</strain>
    </source>
</reference>
<evidence type="ECO:0000313" key="4">
    <source>
        <dbReference type="Proteomes" id="UP000183040"/>
    </source>
</evidence>
<dbReference type="EMBL" id="FNRP01000037">
    <property type="protein sequence ID" value="SEB14131.1"/>
    <property type="molecule type" value="Genomic_DNA"/>
</dbReference>
<dbReference type="Proteomes" id="UP000435059">
    <property type="component" value="Unassembled WGS sequence"/>
</dbReference>
<gene>
    <name evidence="2" type="ORF">GA574_25730</name>
    <name evidence="3" type="ORF">SAMN04487924_13738</name>
</gene>
<keyword evidence="5" id="KW-1185">Reference proteome</keyword>
<dbReference type="InterPro" id="IPR007235">
    <property type="entry name" value="Glyco_trans_28_C"/>
</dbReference>
<name>A0A1H4GXS8_9BACE</name>
<dbReference type="GO" id="GO:0016758">
    <property type="term" value="F:hexosyltransferase activity"/>
    <property type="evidence" value="ECO:0007669"/>
    <property type="project" value="InterPro"/>
</dbReference>
<dbReference type="Proteomes" id="UP000183040">
    <property type="component" value="Unassembled WGS sequence"/>
</dbReference>
<protein>
    <submittedName>
        <fullName evidence="2">Glycosyl transferase family 28</fullName>
    </submittedName>
    <submittedName>
        <fullName evidence="3">UDP-N-acetylglucosamine transferase subunit ALG13</fullName>
    </submittedName>
</protein>
<keyword evidence="3" id="KW-0808">Transferase</keyword>
<dbReference type="Pfam" id="PF04101">
    <property type="entry name" value="Glyco_tran_28_C"/>
    <property type="match status" value="1"/>
</dbReference>
<dbReference type="EMBL" id="WDES01000068">
    <property type="protein sequence ID" value="KAB6080788.1"/>
    <property type="molecule type" value="Genomic_DNA"/>
</dbReference>